<dbReference type="GO" id="GO:0005524">
    <property type="term" value="F:ATP binding"/>
    <property type="evidence" value="ECO:0007669"/>
    <property type="project" value="UniProtKB-KW"/>
</dbReference>
<protein>
    <recommendedName>
        <fullName evidence="4">2-amino-4-hydroxy-6-hydroxymethyldihydropteridine pyrophosphokinase</fullName>
        <ecNumber evidence="3">2.7.6.3</ecNumber>
    </recommendedName>
    <alternativeName>
        <fullName evidence="11">6-hydroxymethyl-7,8-dihydropterin pyrophosphokinase</fullName>
    </alternativeName>
    <alternativeName>
        <fullName evidence="12">7,8-dihydro-6-hydroxymethylpterin-pyrophosphokinase</fullName>
    </alternativeName>
</protein>
<accession>A0A5K7S8J8</accession>
<evidence type="ECO:0000256" key="3">
    <source>
        <dbReference type="ARBA" id="ARBA00013253"/>
    </source>
</evidence>
<dbReference type="PROSITE" id="PS00794">
    <property type="entry name" value="HPPK"/>
    <property type="match status" value="1"/>
</dbReference>
<evidence type="ECO:0000256" key="8">
    <source>
        <dbReference type="ARBA" id="ARBA00022840"/>
    </source>
</evidence>
<evidence type="ECO:0000256" key="4">
    <source>
        <dbReference type="ARBA" id="ARBA00016218"/>
    </source>
</evidence>
<keyword evidence="15" id="KW-1185">Reference proteome</keyword>
<dbReference type="NCBIfam" id="TIGR01498">
    <property type="entry name" value="folK"/>
    <property type="match status" value="1"/>
</dbReference>
<dbReference type="GO" id="GO:0046656">
    <property type="term" value="P:folic acid biosynthetic process"/>
    <property type="evidence" value="ECO:0007669"/>
    <property type="project" value="UniProtKB-KW"/>
</dbReference>
<evidence type="ECO:0000256" key="6">
    <source>
        <dbReference type="ARBA" id="ARBA00022741"/>
    </source>
</evidence>
<dbReference type="SUPFAM" id="SSF55083">
    <property type="entry name" value="6-hydroxymethyl-7,8-dihydropterin pyrophosphokinase, HPPK"/>
    <property type="match status" value="1"/>
</dbReference>
<dbReference type="AlphaFoldDB" id="A0A5K7S8J8"/>
<dbReference type="EMBL" id="AP018694">
    <property type="protein sequence ID" value="BBE17882.1"/>
    <property type="molecule type" value="Genomic_DNA"/>
</dbReference>
<keyword evidence="9" id="KW-0289">Folate biosynthesis</keyword>
<evidence type="ECO:0000313" key="14">
    <source>
        <dbReference type="EMBL" id="BBE17882.1"/>
    </source>
</evidence>
<reference evidence="14" key="1">
    <citation type="journal article" date="2020" name="Int. J. Syst. Evol. Microbiol.">
        <title>Aquipluma nitroreducens gen. nov. sp. nov., a novel facultatively anaerobic bacterium isolated from a freshwater lake.</title>
        <authorList>
            <person name="Watanabe M."/>
            <person name="Kojima H."/>
            <person name="Fukui M."/>
        </authorList>
    </citation>
    <scope>NUCLEOTIDE SEQUENCE</scope>
    <source>
        <strain evidence="14">MeG22</strain>
    </source>
</reference>
<sequence length="127" mass="14528">MNDCIIGIGSNIEAERNIAEMLRLLAAEVDIVQVSQMVQTKPIGIAEQADYTNGAVRIRTEMSLETLSLYLKMLEDRMGRDRSQKKFGPRNIDLDILIWNDSIVDPDYYTRDFLRKSAHELGYESKS</sequence>
<proteinExistence type="inferred from homology"/>
<dbReference type="UniPathway" id="UPA00077">
    <property type="reaction ID" value="UER00155"/>
</dbReference>
<keyword evidence="5" id="KW-0808">Transferase</keyword>
<feature type="domain" description="7,8-dihydro-6-hydroxymethylpterin-pyrophosphokinase" evidence="13">
    <location>
        <begin position="86"/>
        <end position="97"/>
    </location>
</feature>
<dbReference type="GO" id="GO:0046654">
    <property type="term" value="P:tetrahydrofolate biosynthetic process"/>
    <property type="evidence" value="ECO:0007669"/>
    <property type="project" value="UniProtKB-UniPathway"/>
</dbReference>
<dbReference type="Proteomes" id="UP001193389">
    <property type="component" value="Chromosome"/>
</dbReference>
<dbReference type="GO" id="GO:0003848">
    <property type="term" value="F:2-amino-4-hydroxy-6-hydroxymethyldihydropteridine diphosphokinase activity"/>
    <property type="evidence" value="ECO:0007669"/>
    <property type="project" value="UniProtKB-EC"/>
</dbReference>
<dbReference type="RefSeq" id="WP_318350843.1">
    <property type="nucleotide sequence ID" value="NZ_AP018694.1"/>
</dbReference>
<dbReference type="InterPro" id="IPR000550">
    <property type="entry name" value="Hppk"/>
</dbReference>
<dbReference type="PANTHER" id="PTHR43071:SF1">
    <property type="entry name" value="2-AMINO-4-HYDROXY-6-HYDROXYMETHYLDIHYDROPTERIDINE PYROPHOSPHOKINASE"/>
    <property type="match status" value="1"/>
</dbReference>
<evidence type="ECO:0000256" key="5">
    <source>
        <dbReference type="ARBA" id="ARBA00022679"/>
    </source>
</evidence>
<name>A0A5K7S8J8_9BACT</name>
<comment type="similarity">
    <text evidence="2">Belongs to the HPPK family.</text>
</comment>
<evidence type="ECO:0000256" key="9">
    <source>
        <dbReference type="ARBA" id="ARBA00022909"/>
    </source>
</evidence>
<dbReference type="Pfam" id="PF01288">
    <property type="entry name" value="HPPK"/>
    <property type="match status" value="1"/>
</dbReference>
<evidence type="ECO:0000259" key="13">
    <source>
        <dbReference type="PROSITE" id="PS00794"/>
    </source>
</evidence>
<keyword evidence="6" id="KW-0547">Nucleotide-binding</keyword>
<dbReference type="KEGG" id="anf:AQPE_2041"/>
<dbReference type="GO" id="GO:0016301">
    <property type="term" value="F:kinase activity"/>
    <property type="evidence" value="ECO:0007669"/>
    <property type="project" value="UniProtKB-KW"/>
</dbReference>
<evidence type="ECO:0000313" key="15">
    <source>
        <dbReference type="Proteomes" id="UP001193389"/>
    </source>
</evidence>
<gene>
    <name evidence="14" type="ORF">AQPE_2041</name>
</gene>
<organism evidence="14 15">
    <name type="scientific">Aquipluma nitroreducens</name>
    <dbReference type="NCBI Taxonomy" id="2010828"/>
    <lineage>
        <taxon>Bacteria</taxon>
        <taxon>Pseudomonadati</taxon>
        <taxon>Bacteroidota</taxon>
        <taxon>Bacteroidia</taxon>
        <taxon>Marinilabiliales</taxon>
        <taxon>Prolixibacteraceae</taxon>
        <taxon>Aquipluma</taxon>
    </lineage>
</organism>
<keyword evidence="7" id="KW-0418">Kinase</keyword>
<comment type="pathway">
    <text evidence="1">Cofactor biosynthesis; tetrahydrofolate biosynthesis; 2-amino-4-hydroxy-6-hydroxymethyl-7,8-dihydropteridine diphosphate from 7,8-dihydroneopterin triphosphate: step 4/4.</text>
</comment>
<evidence type="ECO:0000256" key="12">
    <source>
        <dbReference type="ARBA" id="ARBA00033413"/>
    </source>
</evidence>
<evidence type="ECO:0000256" key="1">
    <source>
        <dbReference type="ARBA" id="ARBA00005051"/>
    </source>
</evidence>
<evidence type="ECO:0000256" key="7">
    <source>
        <dbReference type="ARBA" id="ARBA00022777"/>
    </source>
</evidence>
<evidence type="ECO:0000256" key="10">
    <source>
        <dbReference type="ARBA" id="ARBA00029409"/>
    </source>
</evidence>
<dbReference type="InterPro" id="IPR035907">
    <property type="entry name" value="Hppk_sf"/>
</dbReference>
<evidence type="ECO:0000256" key="2">
    <source>
        <dbReference type="ARBA" id="ARBA00005810"/>
    </source>
</evidence>
<evidence type="ECO:0000256" key="11">
    <source>
        <dbReference type="ARBA" id="ARBA00029766"/>
    </source>
</evidence>
<keyword evidence="8" id="KW-0067">ATP-binding</keyword>
<dbReference type="CDD" id="cd00483">
    <property type="entry name" value="HPPK"/>
    <property type="match status" value="1"/>
</dbReference>
<dbReference type="Gene3D" id="3.30.70.560">
    <property type="entry name" value="7,8-Dihydro-6-hydroxymethylpterin-pyrophosphokinase HPPK"/>
    <property type="match status" value="1"/>
</dbReference>
<dbReference type="PANTHER" id="PTHR43071">
    <property type="entry name" value="2-AMINO-4-HYDROXY-6-HYDROXYMETHYLDIHYDROPTERIDINE PYROPHOSPHOKINASE"/>
    <property type="match status" value="1"/>
</dbReference>
<dbReference type="EC" id="2.7.6.3" evidence="3"/>
<comment type="function">
    <text evidence="10">Catalyzes the transfer of pyrophosphate from adenosine triphosphate (ATP) to 6-hydroxymethyl-7,8-dihydropterin, an enzymatic step in folate biosynthesis pathway.</text>
</comment>